<name>A0A7S0ZQP3_NOCSC</name>
<evidence type="ECO:0000256" key="2">
    <source>
        <dbReference type="ARBA" id="ARBA00022692"/>
    </source>
</evidence>
<comment type="subcellular location">
    <subcellularLocation>
        <location evidence="1">Membrane</location>
        <topology evidence="1">Multi-pass membrane protein</topology>
    </subcellularLocation>
</comment>
<keyword evidence="2 5" id="KW-0812">Transmembrane</keyword>
<keyword evidence="6" id="KW-0732">Signal</keyword>
<evidence type="ECO:0000256" key="6">
    <source>
        <dbReference type="SAM" id="SignalP"/>
    </source>
</evidence>
<evidence type="ECO:0000256" key="3">
    <source>
        <dbReference type="ARBA" id="ARBA00022989"/>
    </source>
</evidence>
<proteinExistence type="predicted"/>
<feature type="transmembrane region" description="Helical" evidence="5">
    <location>
        <begin position="279"/>
        <end position="301"/>
    </location>
</feature>
<evidence type="ECO:0000256" key="5">
    <source>
        <dbReference type="SAM" id="Phobius"/>
    </source>
</evidence>
<evidence type="ECO:0000256" key="4">
    <source>
        <dbReference type="ARBA" id="ARBA00023136"/>
    </source>
</evidence>
<evidence type="ECO:0000256" key="1">
    <source>
        <dbReference type="ARBA" id="ARBA00004141"/>
    </source>
</evidence>
<feature type="transmembrane region" description="Helical" evidence="5">
    <location>
        <begin position="53"/>
        <end position="73"/>
    </location>
</feature>
<evidence type="ECO:0000313" key="7">
    <source>
        <dbReference type="EMBL" id="CAD8829343.1"/>
    </source>
</evidence>
<reference evidence="7" key="1">
    <citation type="submission" date="2021-01" db="EMBL/GenBank/DDBJ databases">
        <authorList>
            <person name="Corre E."/>
            <person name="Pelletier E."/>
            <person name="Niang G."/>
            <person name="Scheremetjew M."/>
            <person name="Finn R."/>
            <person name="Kale V."/>
            <person name="Holt S."/>
            <person name="Cochrane G."/>
            <person name="Meng A."/>
            <person name="Brown T."/>
            <person name="Cohen L."/>
        </authorList>
    </citation>
    <scope>NUCLEOTIDE SEQUENCE</scope>
</reference>
<feature type="signal peptide" evidence="6">
    <location>
        <begin position="1"/>
        <end position="19"/>
    </location>
</feature>
<protein>
    <submittedName>
        <fullName evidence="7">Uncharacterized protein</fullName>
    </submittedName>
</protein>
<dbReference type="Pfam" id="PF03619">
    <property type="entry name" value="Solute_trans_a"/>
    <property type="match status" value="1"/>
</dbReference>
<feature type="transmembrane region" description="Helical" evidence="5">
    <location>
        <begin position="118"/>
        <end position="140"/>
    </location>
</feature>
<dbReference type="GO" id="GO:0016020">
    <property type="term" value="C:membrane"/>
    <property type="evidence" value="ECO:0007669"/>
    <property type="project" value="UniProtKB-SubCell"/>
</dbReference>
<sequence>MHVRFNLGSLLIIVPAAHAIKTVLYTSLQPVREGADRVNSAAFKAWAAASDHAPLYASALANIATSVVFLVLLRRLYNLGTASGQSARRRLYSVVAVSTPLMLSVARVVAIMDPQASGSIIVATSVLESSVFLCVVLLLFDLVGATTKDLGEALEMQLPRAQWVVGPIRWLPCWSERRFTLMDVAVVNFMVGQFVFSYPVFECLEVHLFTHDFVIPIFLSMGLALYSVLAFLEGAHECLEGTRCHAKFWLVKVCVIVNRITVVAVPTLCQGVFDAETIVLVSGALFTFLCIPLAFFALWAFPIVGEKGEGDEKIADD</sequence>
<feature type="transmembrane region" description="Helical" evidence="5">
    <location>
        <begin position="94"/>
        <end position="112"/>
    </location>
</feature>
<dbReference type="AlphaFoldDB" id="A0A7S0ZQP3"/>
<keyword evidence="4 5" id="KW-0472">Membrane</keyword>
<feature type="chain" id="PRO_5031170170" evidence="6">
    <location>
        <begin position="20"/>
        <end position="317"/>
    </location>
</feature>
<feature type="transmembrane region" description="Helical" evidence="5">
    <location>
        <begin position="253"/>
        <end position="273"/>
    </location>
</feature>
<organism evidence="7">
    <name type="scientific">Noctiluca scintillans</name>
    <name type="common">Sea sparkle</name>
    <name type="synonym">Red tide dinoflagellate</name>
    <dbReference type="NCBI Taxonomy" id="2966"/>
    <lineage>
        <taxon>Eukaryota</taxon>
        <taxon>Sar</taxon>
        <taxon>Alveolata</taxon>
        <taxon>Dinophyceae</taxon>
        <taxon>Noctilucales</taxon>
        <taxon>Noctilucaceae</taxon>
        <taxon>Noctiluca</taxon>
    </lineage>
</organism>
<feature type="transmembrane region" description="Helical" evidence="5">
    <location>
        <begin position="213"/>
        <end position="232"/>
    </location>
</feature>
<dbReference type="EMBL" id="HBFQ01005226">
    <property type="protein sequence ID" value="CAD8829343.1"/>
    <property type="molecule type" value="Transcribed_RNA"/>
</dbReference>
<dbReference type="InterPro" id="IPR005178">
    <property type="entry name" value="Ostalpha/TMEM184C"/>
</dbReference>
<gene>
    <name evidence="7" type="ORF">NSCI0253_LOCUS3689</name>
</gene>
<accession>A0A7S0ZQP3</accession>
<feature type="transmembrane region" description="Helical" evidence="5">
    <location>
        <begin position="179"/>
        <end position="201"/>
    </location>
</feature>
<keyword evidence="3 5" id="KW-1133">Transmembrane helix</keyword>